<dbReference type="AlphaFoldDB" id="A0A6G7Y790"/>
<evidence type="ECO:0008006" key="3">
    <source>
        <dbReference type="Google" id="ProtNLM"/>
    </source>
</evidence>
<reference evidence="1 2" key="1">
    <citation type="submission" date="2020-03" db="EMBL/GenBank/DDBJ databases">
        <title>Propioniciclava sp. nov., isolated from Hydrophilus acuminatus.</title>
        <authorList>
            <person name="Hyun D.-W."/>
            <person name="Bae J.-W."/>
        </authorList>
    </citation>
    <scope>NUCLEOTIDE SEQUENCE [LARGE SCALE GENOMIC DNA]</scope>
    <source>
        <strain evidence="1 2">HDW11</strain>
    </source>
</reference>
<dbReference type="EMBL" id="CP049865">
    <property type="protein sequence ID" value="QIK72546.1"/>
    <property type="molecule type" value="Genomic_DNA"/>
</dbReference>
<sequence length="193" mass="21910">MIDDAFIAWVDESGSNTRDDPGTYIMGAAITTLRQCEPTRLAMAGLLLPGQVKLHWRDEQSRRQARITETLAALDIEHLVVVTSPHEVHATSERRRRLTLGVLFPELAGLGVDQVILESRGPKDDQRDRQMLDHLRQRRLLNSTMRIDHQVGRDEPLLWIPDALCGMVTARRCGEPELFDRLASKITFIERAP</sequence>
<keyword evidence="2" id="KW-1185">Reference proteome</keyword>
<evidence type="ECO:0000313" key="2">
    <source>
        <dbReference type="Proteomes" id="UP000501058"/>
    </source>
</evidence>
<dbReference type="Proteomes" id="UP000501058">
    <property type="component" value="Chromosome"/>
</dbReference>
<dbReference type="KEGG" id="prv:G7070_10010"/>
<name>A0A6G7Y790_9ACTN</name>
<protein>
    <recommendedName>
        <fullName evidence="3">DUF3800 domain-containing protein</fullName>
    </recommendedName>
</protein>
<organism evidence="1 2">
    <name type="scientific">Propioniciclava coleopterorum</name>
    <dbReference type="NCBI Taxonomy" id="2714937"/>
    <lineage>
        <taxon>Bacteria</taxon>
        <taxon>Bacillati</taxon>
        <taxon>Actinomycetota</taxon>
        <taxon>Actinomycetes</taxon>
        <taxon>Propionibacteriales</taxon>
        <taxon>Propionibacteriaceae</taxon>
        <taxon>Propioniciclava</taxon>
    </lineage>
</organism>
<proteinExistence type="predicted"/>
<gene>
    <name evidence="1" type="ORF">G7070_10010</name>
</gene>
<accession>A0A6G7Y790</accession>
<dbReference type="RefSeq" id="WP_166233620.1">
    <property type="nucleotide sequence ID" value="NZ_CP049865.1"/>
</dbReference>
<evidence type="ECO:0000313" key="1">
    <source>
        <dbReference type="EMBL" id="QIK72546.1"/>
    </source>
</evidence>